<evidence type="ECO:0000313" key="2">
    <source>
        <dbReference type="EMBL" id="GBO39125.1"/>
    </source>
</evidence>
<organism evidence="2 3">
    <name type="scientific">Araneus ventricosus</name>
    <name type="common">Orbweaver spider</name>
    <name type="synonym">Epeira ventricosa</name>
    <dbReference type="NCBI Taxonomy" id="182803"/>
    <lineage>
        <taxon>Eukaryota</taxon>
        <taxon>Metazoa</taxon>
        <taxon>Ecdysozoa</taxon>
        <taxon>Arthropoda</taxon>
        <taxon>Chelicerata</taxon>
        <taxon>Arachnida</taxon>
        <taxon>Araneae</taxon>
        <taxon>Araneomorphae</taxon>
        <taxon>Entelegynae</taxon>
        <taxon>Araneoidea</taxon>
        <taxon>Araneidae</taxon>
        <taxon>Araneus</taxon>
    </lineage>
</organism>
<comment type="caution">
    <text evidence="2">The sequence shown here is derived from an EMBL/GenBank/DDBJ whole genome shotgun (WGS) entry which is preliminary data.</text>
</comment>
<dbReference type="EMBL" id="BGPR01064056">
    <property type="protein sequence ID" value="GBO39125.1"/>
    <property type="molecule type" value="Genomic_DNA"/>
</dbReference>
<accession>A0A4Y2WNP0</accession>
<name>A0A4Y2WNP0_ARAVE</name>
<dbReference type="AlphaFoldDB" id="A0A4Y2WNP0"/>
<evidence type="ECO:0000313" key="1">
    <source>
        <dbReference type="EMBL" id="GBO04741.1"/>
    </source>
</evidence>
<dbReference type="Proteomes" id="UP000499080">
    <property type="component" value="Unassembled WGS sequence"/>
</dbReference>
<gene>
    <name evidence="1" type="ORF">AVEN_229125_1</name>
    <name evidence="2" type="ORF">AVEN_8829_1</name>
</gene>
<keyword evidence="3" id="KW-1185">Reference proteome</keyword>
<protein>
    <submittedName>
        <fullName evidence="2">Uncharacterized protein</fullName>
    </submittedName>
</protein>
<dbReference type="EMBL" id="BGPR01031578">
    <property type="protein sequence ID" value="GBO04741.1"/>
    <property type="molecule type" value="Genomic_DNA"/>
</dbReference>
<feature type="non-terminal residue" evidence="2">
    <location>
        <position position="1"/>
    </location>
</feature>
<proteinExistence type="predicted"/>
<sequence length="53" mass="6168">QERIMDSNLESTRYFPYKGATPWIKCPLDDSAWKIEEDRHAFSSSSSDQDSKL</sequence>
<reference evidence="2 3" key="1">
    <citation type="journal article" date="2019" name="Sci. Rep.">
        <title>Orb-weaving spider Araneus ventricosus genome elucidates the spidroin gene catalogue.</title>
        <authorList>
            <person name="Kono N."/>
            <person name="Nakamura H."/>
            <person name="Ohtoshi R."/>
            <person name="Moran D.A.P."/>
            <person name="Shinohara A."/>
            <person name="Yoshida Y."/>
            <person name="Fujiwara M."/>
            <person name="Mori M."/>
            <person name="Tomita M."/>
            <person name="Arakawa K."/>
        </authorList>
    </citation>
    <scope>NUCLEOTIDE SEQUENCE [LARGE SCALE GENOMIC DNA]</scope>
</reference>
<evidence type="ECO:0000313" key="3">
    <source>
        <dbReference type="Proteomes" id="UP000499080"/>
    </source>
</evidence>